<evidence type="ECO:0000256" key="2">
    <source>
        <dbReference type="ARBA" id="ARBA00022500"/>
    </source>
</evidence>
<dbReference type="InterPro" id="IPR039809">
    <property type="entry name" value="Chemokine_b/g/d"/>
</dbReference>
<sequence length="143" mass="16477">LNSQSETHTRSLSLSHTLQTTHLLKHSISLSLLSVSGTHLKIRMLRCRVCVLSVLLSLLILTLIPSTQSADCCLKYTRRPVPCRMLKDYIYQTITSSCDIHAVIFHTRRDKFVCADPSQDWTQRVQRCLLKRQERKSKLKKSI</sequence>
<keyword evidence="6" id="KW-1015">Disulfide bond</keyword>
<dbReference type="PANTHER" id="PTHR12015">
    <property type="entry name" value="SMALL INDUCIBLE CYTOKINE A"/>
    <property type="match status" value="1"/>
</dbReference>
<dbReference type="GO" id="GO:0005615">
    <property type="term" value="C:extracellular space"/>
    <property type="evidence" value="ECO:0007669"/>
    <property type="project" value="UniProtKB-KW"/>
</dbReference>
<dbReference type="AlphaFoldDB" id="A0AAN8QIA6"/>
<evidence type="ECO:0000259" key="9">
    <source>
        <dbReference type="SMART" id="SM00199"/>
    </source>
</evidence>
<feature type="domain" description="Chemokine interleukin-8-like" evidence="9">
    <location>
        <begin position="69"/>
        <end position="129"/>
    </location>
</feature>
<feature type="transmembrane region" description="Helical" evidence="8">
    <location>
        <begin position="45"/>
        <end position="64"/>
    </location>
</feature>
<keyword evidence="11" id="KW-1185">Reference proteome</keyword>
<organism evidence="10 11">
    <name type="scientific">Coregonus suidteri</name>
    <dbReference type="NCBI Taxonomy" id="861788"/>
    <lineage>
        <taxon>Eukaryota</taxon>
        <taxon>Metazoa</taxon>
        <taxon>Chordata</taxon>
        <taxon>Craniata</taxon>
        <taxon>Vertebrata</taxon>
        <taxon>Euteleostomi</taxon>
        <taxon>Actinopterygii</taxon>
        <taxon>Neopterygii</taxon>
        <taxon>Teleostei</taxon>
        <taxon>Protacanthopterygii</taxon>
        <taxon>Salmoniformes</taxon>
        <taxon>Salmonidae</taxon>
        <taxon>Coregoninae</taxon>
        <taxon>Coregonus</taxon>
    </lineage>
</organism>
<keyword evidence="8" id="KW-0812">Transmembrane</keyword>
<keyword evidence="8" id="KW-0472">Membrane</keyword>
<evidence type="ECO:0000256" key="5">
    <source>
        <dbReference type="ARBA" id="ARBA00022729"/>
    </source>
</evidence>
<keyword evidence="7" id="KW-0395">Inflammatory response</keyword>
<dbReference type="GO" id="GO:0008009">
    <property type="term" value="F:chemokine activity"/>
    <property type="evidence" value="ECO:0007669"/>
    <property type="project" value="InterPro"/>
</dbReference>
<keyword evidence="8" id="KW-1133">Transmembrane helix</keyword>
<comment type="subcellular location">
    <subcellularLocation>
        <location evidence="1">Secreted</location>
    </subcellularLocation>
</comment>
<feature type="non-terminal residue" evidence="10">
    <location>
        <position position="1"/>
    </location>
</feature>
<dbReference type="PANTHER" id="PTHR12015:SF108">
    <property type="entry name" value="C-C MOTIF CHEMOKINE 20"/>
    <property type="match status" value="1"/>
</dbReference>
<reference evidence="10 11" key="1">
    <citation type="submission" date="2021-04" db="EMBL/GenBank/DDBJ databases">
        <authorList>
            <person name="De Guttry C."/>
            <person name="Zahm M."/>
            <person name="Klopp C."/>
            <person name="Cabau C."/>
            <person name="Louis A."/>
            <person name="Berthelot C."/>
            <person name="Parey E."/>
            <person name="Roest Crollius H."/>
            <person name="Montfort J."/>
            <person name="Robinson-Rechavi M."/>
            <person name="Bucao C."/>
            <person name="Bouchez O."/>
            <person name="Gislard M."/>
            <person name="Lluch J."/>
            <person name="Milhes M."/>
            <person name="Lampietro C."/>
            <person name="Lopez Roques C."/>
            <person name="Donnadieu C."/>
            <person name="Braasch I."/>
            <person name="Desvignes T."/>
            <person name="Postlethwait J."/>
            <person name="Bobe J."/>
            <person name="Wedekind C."/>
            <person name="Guiguen Y."/>
        </authorList>
    </citation>
    <scope>NUCLEOTIDE SEQUENCE [LARGE SCALE GENOMIC DNA]</scope>
    <source>
        <strain evidence="10">Cs_M1</strain>
        <tissue evidence="10">Blood</tissue>
    </source>
</reference>
<protein>
    <recommendedName>
        <fullName evidence="9">Chemokine interleukin-8-like domain-containing protein</fullName>
    </recommendedName>
</protein>
<evidence type="ECO:0000256" key="3">
    <source>
        <dbReference type="ARBA" id="ARBA00022514"/>
    </source>
</evidence>
<dbReference type="InterPro" id="IPR001811">
    <property type="entry name" value="Chemokine_IL8-like_dom"/>
</dbReference>
<evidence type="ECO:0000256" key="8">
    <source>
        <dbReference type="SAM" id="Phobius"/>
    </source>
</evidence>
<evidence type="ECO:0000313" key="11">
    <source>
        <dbReference type="Proteomes" id="UP001356427"/>
    </source>
</evidence>
<name>A0AAN8QIA6_9TELE</name>
<keyword evidence="3" id="KW-0202">Cytokine</keyword>
<keyword evidence="2" id="KW-0145">Chemotaxis</keyword>
<comment type="caution">
    <text evidence="10">The sequence shown here is derived from an EMBL/GenBank/DDBJ whole genome shotgun (WGS) entry which is preliminary data.</text>
</comment>
<dbReference type="FunFam" id="2.40.50.40:FF:000012">
    <property type="entry name" value="C-C motif chemokine"/>
    <property type="match status" value="1"/>
</dbReference>
<keyword evidence="5" id="KW-0732">Signal</keyword>
<evidence type="ECO:0000256" key="4">
    <source>
        <dbReference type="ARBA" id="ARBA00022525"/>
    </source>
</evidence>
<dbReference type="InterPro" id="IPR036048">
    <property type="entry name" value="Interleukin_8-like_sf"/>
</dbReference>
<dbReference type="EMBL" id="JAGTTL010000028">
    <property type="protein sequence ID" value="KAK6299616.1"/>
    <property type="molecule type" value="Genomic_DNA"/>
</dbReference>
<evidence type="ECO:0000256" key="1">
    <source>
        <dbReference type="ARBA" id="ARBA00004613"/>
    </source>
</evidence>
<dbReference type="Pfam" id="PF00048">
    <property type="entry name" value="IL8"/>
    <property type="match status" value="1"/>
</dbReference>
<dbReference type="GO" id="GO:0006955">
    <property type="term" value="P:immune response"/>
    <property type="evidence" value="ECO:0007669"/>
    <property type="project" value="InterPro"/>
</dbReference>
<evidence type="ECO:0000313" key="10">
    <source>
        <dbReference type="EMBL" id="KAK6299616.1"/>
    </source>
</evidence>
<dbReference type="GO" id="GO:0006954">
    <property type="term" value="P:inflammatory response"/>
    <property type="evidence" value="ECO:0007669"/>
    <property type="project" value="UniProtKB-KW"/>
</dbReference>
<dbReference type="SMART" id="SM00199">
    <property type="entry name" value="SCY"/>
    <property type="match status" value="1"/>
</dbReference>
<evidence type="ECO:0000256" key="7">
    <source>
        <dbReference type="ARBA" id="ARBA00023198"/>
    </source>
</evidence>
<dbReference type="Proteomes" id="UP001356427">
    <property type="component" value="Unassembled WGS sequence"/>
</dbReference>
<dbReference type="SUPFAM" id="SSF54117">
    <property type="entry name" value="Interleukin 8-like chemokines"/>
    <property type="match status" value="1"/>
</dbReference>
<keyword evidence="4" id="KW-0964">Secreted</keyword>
<dbReference type="Gene3D" id="2.40.50.40">
    <property type="match status" value="1"/>
</dbReference>
<gene>
    <name evidence="10" type="ORF">J4Q44_G00296490</name>
</gene>
<evidence type="ECO:0000256" key="6">
    <source>
        <dbReference type="ARBA" id="ARBA00023157"/>
    </source>
</evidence>
<proteinExistence type="predicted"/>
<accession>A0AAN8QIA6</accession>